<gene>
    <name evidence="1" type="ORF">EVA_04221</name>
</gene>
<evidence type="ECO:0000313" key="1">
    <source>
        <dbReference type="EMBL" id="EJX07668.1"/>
    </source>
</evidence>
<dbReference type="AlphaFoldDB" id="J9GX83"/>
<organism evidence="1">
    <name type="scientific">gut metagenome</name>
    <dbReference type="NCBI Taxonomy" id="749906"/>
    <lineage>
        <taxon>unclassified sequences</taxon>
        <taxon>metagenomes</taxon>
        <taxon>organismal metagenomes</taxon>
    </lineage>
</organism>
<comment type="caution">
    <text evidence="1">The sequence shown here is derived from an EMBL/GenBank/DDBJ whole genome shotgun (WGS) entry which is preliminary data.</text>
</comment>
<accession>J9GX83</accession>
<proteinExistence type="predicted"/>
<name>J9GX83_9ZZZZ</name>
<sequence length="217" mass="24174">MRQYLKINNKGLMAFRNNNCMDMKVSMLVCSLCILPLGLGAQTPTEQDQRKEDSPAAGNFVTRFHGEGWFNAGTKQHGVHPMNVGLRLGYEVMPRLSVAFQYETVMGLVKCGKTSDPYRLYAAPTLGVGLSYRLLGGKEYVRWGKAVPGLNVSLVAGGSVGNASWKQTFTDLRLSLYQRGTRFAWSPVMNAGYRYTHSRSPGMRDMHTFYVGVGLRF</sequence>
<dbReference type="EMBL" id="AMCI01000821">
    <property type="protein sequence ID" value="EJX07668.1"/>
    <property type="molecule type" value="Genomic_DNA"/>
</dbReference>
<reference evidence="1" key="1">
    <citation type="journal article" date="2012" name="PLoS ONE">
        <title>Gene sets for utilization of primary and secondary nutrition supplies in the distal gut of endangered iberian lynx.</title>
        <authorList>
            <person name="Alcaide M."/>
            <person name="Messina E."/>
            <person name="Richter M."/>
            <person name="Bargiela R."/>
            <person name="Peplies J."/>
            <person name="Huws S.A."/>
            <person name="Newbold C.J."/>
            <person name="Golyshin P.N."/>
            <person name="Simon M.A."/>
            <person name="Lopez G."/>
            <person name="Yakimov M.M."/>
            <person name="Ferrer M."/>
        </authorList>
    </citation>
    <scope>NUCLEOTIDE SEQUENCE</scope>
</reference>
<protein>
    <submittedName>
        <fullName evidence="1">Secreted protein</fullName>
    </submittedName>
</protein>